<evidence type="ECO:0000313" key="2">
    <source>
        <dbReference type="EMBL" id="PFX30270.1"/>
    </source>
</evidence>
<gene>
    <name evidence="2" type="ORF">AWC38_SpisGene4973</name>
</gene>
<organism evidence="2 3">
    <name type="scientific">Stylophora pistillata</name>
    <name type="common">Smooth cauliflower coral</name>
    <dbReference type="NCBI Taxonomy" id="50429"/>
    <lineage>
        <taxon>Eukaryota</taxon>
        <taxon>Metazoa</taxon>
        <taxon>Cnidaria</taxon>
        <taxon>Anthozoa</taxon>
        <taxon>Hexacorallia</taxon>
        <taxon>Scleractinia</taxon>
        <taxon>Astrocoeniina</taxon>
        <taxon>Pocilloporidae</taxon>
        <taxon>Stylophora</taxon>
    </lineage>
</organism>
<feature type="region of interest" description="Disordered" evidence="1">
    <location>
        <begin position="189"/>
        <end position="222"/>
    </location>
</feature>
<keyword evidence="3" id="KW-1185">Reference proteome</keyword>
<protein>
    <submittedName>
        <fullName evidence="2">Uncharacterized protein</fullName>
    </submittedName>
</protein>
<comment type="caution">
    <text evidence="2">The sequence shown here is derived from an EMBL/GenBank/DDBJ whole genome shotgun (WGS) entry which is preliminary data.</text>
</comment>
<accession>A0A2B4SN21</accession>
<evidence type="ECO:0000256" key="1">
    <source>
        <dbReference type="SAM" id="MobiDB-lite"/>
    </source>
</evidence>
<evidence type="ECO:0000313" key="3">
    <source>
        <dbReference type="Proteomes" id="UP000225706"/>
    </source>
</evidence>
<dbReference type="EMBL" id="LSMT01000053">
    <property type="protein sequence ID" value="PFX30270.1"/>
    <property type="molecule type" value="Genomic_DNA"/>
</dbReference>
<dbReference type="Proteomes" id="UP000225706">
    <property type="component" value="Unassembled WGS sequence"/>
</dbReference>
<reference evidence="3" key="1">
    <citation type="journal article" date="2017" name="bioRxiv">
        <title>Comparative analysis of the genomes of Stylophora pistillata and Acropora digitifera provides evidence for extensive differences between species of corals.</title>
        <authorList>
            <person name="Voolstra C.R."/>
            <person name="Li Y."/>
            <person name="Liew Y.J."/>
            <person name="Baumgarten S."/>
            <person name="Zoccola D."/>
            <person name="Flot J.-F."/>
            <person name="Tambutte S."/>
            <person name="Allemand D."/>
            <person name="Aranda M."/>
        </authorList>
    </citation>
    <scope>NUCLEOTIDE SEQUENCE [LARGE SCALE GENOMIC DNA]</scope>
</reference>
<feature type="compositionally biased region" description="Basic and acidic residues" evidence="1">
    <location>
        <begin position="196"/>
        <end position="216"/>
    </location>
</feature>
<dbReference type="OrthoDB" id="5986514at2759"/>
<dbReference type="AlphaFoldDB" id="A0A2B4SN21"/>
<proteinExistence type="predicted"/>
<sequence length="239" mass="27692">MTYPLQVRILIQAHTDHPVLAKSKWRSRTTGSDPPKVYQNCSPRRQNWKQELYKFLRQYRATPHYTITVSPSEVLNSRKLKTTISKLPITQHKLPRCTLQDPSASIAQREALQKQKMKVYADLKAHAQEREIKPGEVVLRQPKQNKLSTPYNPKLFIVEEQKGTMVTASNGSRTVTRNSSQFKVTPKHLAPCQENGGRRDEEKTQYPSEMKADALPRRAKRQIKPPVRFSDYVQIIYEK</sequence>
<name>A0A2B4SN21_STYPI</name>